<name>A0A1Y1HJS6_KLENI</name>
<reference evidence="15 16" key="1">
    <citation type="journal article" date="2014" name="Nat. Commun.">
        <title>Klebsormidium flaccidum genome reveals primary factors for plant terrestrial adaptation.</title>
        <authorList>
            <person name="Hori K."/>
            <person name="Maruyama F."/>
            <person name="Fujisawa T."/>
            <person name="Togashi T."/>
            <person name="Yamamoto N."/>
            <person name="Seo M."/>
            <person name="Sato S."/>
            <person name="Yamada T."/>
            <person name="Mori H."/>
            <person name="Tajima N."/>
            <person name="Moriyama T."/>
            <person name="Ikeuchi M."/>
            <person name="Watanabe M."/>
            <person name="Wada H."/>
            <person name="Kobayashi K."/>
            <person name="Saito M."/>
            <person name="Masuda T."/>
            <person name="Sasaki-Sekimoto Y."/>
            <person name="Mashiguchi K."/>
            <person name="Awai K."/>
            <person name="Shimojima M."/>
            <person name="Masuda S."/>
            <person name="Iwai M."/>
            <person name="Nobusawa T."/>
            <person name="Narise T."/>
            <person name="Kondo S."/>
            <person name="Saito H."/>
            <person name="Sato R."/>
            <person name="Murakawa M."/>
            <person name="Ihara Y."/>
            <person name="Oshima-Yamada Y."/>
            <person name="Ohtaka K."/>
            <person name="Satoh M."/>
            <person name="Sonobe K."/>
            <person name="Ishii M."/>
            <person name="Ohtani R."/>
            <person name="Kanamori-Sato M."/>
            <person name="Honoki R."/>
            <person name="Miyazaki D."/>
            <person name="Mochizuki H."/>
            <person name="Umetsu J."/>
            <person name="Higashi K."/>
            <person name="Shibata D."/>
            <person name="Kamiya Y."/>
            <person name="Sato N."/>
            <person name="Nakamura Y."/>
            <person name="Tabata S."/>
            <person name="Ida S."/>
            <person name="Kurokawa K."/>
            <person name="Ohta H."/>
        </authorList>
    </citation>
    <scope>NUCLEOTIDE SEQUENCE [LARGE SCALE GENOMIC DNA]</scope>
    <source>
        <strain evidence="15 16">NIES-2285</strain>
    </source>
</reference>
<evidence type="ECO:0000256" key="11">
    <source>
        <dbReference type="PIRSR" id="PIRSR600823-4"/>
    </source>
</evidence>
<keyword evidence="4" id="KW-0349">Heme</keyword>
<evidence type="ECO:0000313" key="16">
    <source>
        <dbReference type="Proteomes" id="UP000054558"/>
    </source>
</evidence>
<dbReference type="PROSITE" id="PS00435">
    <property type="entry name" value="PEROXIDASE_1"/>
    <property type="match status" value="1"/>
</dbReference>
<keyword evidence="6 10" id="KW-0408">Iron</keyword>
<evidence type="ECO:0000256" key="10">
    <source>
        <dbReference type="PIRSR" id="PIRSR600823-3"/>
    </source>
</evidence>
<feature type="binding site" evidence="9">
    <location>
        <position position="176"/>
    </location>
    <ligand>
        <name>substrate</name>
    </ligand>
</feature>
<dbReference type="PRINTS" id="PR00458">
    <property type="entry name" value="PEROXIDASE"/>
</dbReference>
<proteinExistence type="inferred from homology"/>
<evidence type="ECO:0000256" key="6">
    <source>
        <dbReference type="ARBA" id="ARBA00023004"/>
    </source>
</evidence>
<feature type="binding site" evidence="10">
    <location>
        <position position="207"/>
    </location>
    <ligand>
        <name>Ca(2+)</name>
        <dbReference type="ChEBI" id="CHEBI:29108"/>
        <label>2</label>
    </ligand>
</feature>
<dbReference type="SUPFAM" id="SSF48113">
    <property type="entry name" value="Heme-dependent peroxidases"/>
    <property type="match status" value="1"/>
</dbReference>
<feature type="binding site" evidence="10">
    <location>
        <position position="88"/>
    </location>
    <ligand>
        <name>Ca(2+)</name>
        <dbReference type="ChEBI" id="CHEBI:29108"/>
        <label>1</label>
    </ligand>
</feature>
<dbReference type="PRINTS" id="PR00461">
    <property type="entry name" value="PLPEROXIDASE"/>
</dbReference>
<dbReference type="PROSITE" id="PS50873">
    <property type="entry name" value="PEROXIDASE_4"/>
    <property type="match status" value="1"/>
</dbReference>
<evidence type="ECO:0000256" key="8">
    <source>
        <dbReference type="PIRSR" id="PIRSR600823-1"/>
    </source>
</evidence>
<evidence type="ECO:0000259" key="14">
    <source>
        <dbReference type="PROSITE" id="PS50873"/>
    </source>
</evidence>
<keyword evidence="10" id="KW-0106">Calcium</keyword>
<dbReference type="InterPro" id="IPR002016">
    <property type="entry name" value="Haem_peroxidase"/>
</dbReference>
<dbReference type="OrthoDB" id="2113341at2759"/>
<feature type="domain" description="Plant heme peroxidase family profile" evidence="14">
    <location>
        <begin position="63"/>
        <end position="332"/>
    </location>
</feature>
<feature type="disulfide bond" evidence="12">
    <location>
        <begin position="213"/>
        <end position="238"/>
    </location>
</feature>
<dbReference type="InterPro" id="IPR000823">
    <property type="entry name" value="Peroxidase_pln"/>
</dbReference>
<feature type="disulfide bond" evidence="12">
    <location>
        <begin position="89"/>
        <end position="94"/>
    </location>
</feature>
<dbReference type="InterPro" id="IPR019793">
    <property type="entry name" value="Peroxidases_heam-ligand_BS"/>
</dbReference>
<dbReference type="PANTHER" id="PTHR31517">
    <property type="match status" value="1"/>
</dbReference>
<evidence type="ECO:0000256" key="1">
    <source>
        <dbReference type="ARBA" id="ARBA00000189"/>
    </source>
</evidence>
<dbReference type="GO" id="GO:0020037">
    <property type="term" value="F:heme binding"/>
    <property type="evidence" value="ECO:0007669"/>
    <property type="project" value="InterPro"/>
</dbReference>
<dbReference type="PANTHER" id="PTHR31517:SF48">
    <property type="entry name" value="PEROXIDASE 16-RELATED"/>
    <property type="match status" value="1"/>
</dbReference>
<keyword evidence="13" id="KW-0732">Signal</keyword>
<feature type="binding site" evidence="10">
    <location>
        <position position="248"/>
    </location>
    <ligand>
        <name>Ca(2+)</name>
        <dbReference type="ChEBI" id="CHEBI:29108"/>
        <label>2</label>
    </ligand>
</feature>
<dbReference type="FunFam" id="1.10.420.10:FF:000001">
    <property type="entry name" value="Peroxidase"/>
    <property type="match status" value="1"/>
</dbReference>
<sequence length="595" mass="62803">MAPWTGARFLWLASLLAALTFPQTKAFDLTTGQLFNFAPLPTGSLPNEPLFTPDLRACVFANIQRSLSNLTLSDSQTNARFLRLIFHDCASGGCNGSIMKLQEQKAFVNTFLSGYDKVQIVKAAADAACGSNLSYADTIVAGAFIGVYLSGGPNVTQYVRLGRADTDGLDDPERLPSAFTLNDDLIKTFAVLGLNVEELVALSGAHTLGKATCANVTPRIGGDPYADPQFLYGLTNQCRTLLQQLSMDLSPTQFDTSYYKVMQTGKGILQTDEGLYAENTTRAYTQLFASNQTEFFSSFAVGLLKMSLIGLRPPSVSNVSAGLDRTTATYLFRIEDLQAALDAQIATPNSQVVVTSILPADNNPDVTNVTFWVVPAAINYNGTIPLQEAAVIVSSLNATSADPSKLILNSTGLGPVQGLQILSSPLANVTLTSQTFSLASFTLAQTLATLQQNLEILTSQIARALGLRPSETLGVTLSTPVGASGTLVTLTVTVVGGPLSSGSSTGQQRVGDLQSLLGYAVGNHTLVNETQFGIPENVLRAPENGTTMVRETGASSPRSDQGAVAPVGNSALSSVPGWSVHVFISSVVLLLSVLL</sequence>
<feature type="site" description="Transition state stabilizer" evidence="11">
    <location>
        <position position="83"/>
    </location>
</feature>
<dbReference type="InterPro" id="IPR010255">
    <property type="entry name" value="Haem_peroxidase_sf"/>
</dbReference>
<organism evidence="15 16">
    <name type="scientific">Klebsormidium nitens</name>
    <name type="common">Green alga</name>
    <name type="synonym">Ulothrix nitens</name>
    <dbReference type="NCBI Taxonomy" id="105231"/>
    <lineage>
        <taxon>Eukaryota</taxon>
        <taxon>Viridiplantae</taxon>
        <taxon>Streptophyta</taxon>
        <taxon>Klebsormidiophyceae</taxon>
        <taxon>Klebsormidiales</taxon>
        <taxon>Klebsormidiaceae</taxon>
        <taxon>Klebsormidium</taxon>
    </lineage>
</organism>
<feature type="active site" description="Proton acceptor" evidence="8">
    <location>
        <position position="87"/>
    </location>
</feature>
<evidence type="ECO:0000256" key="13">
    <source>
        <dbReference type="SAM" id="SignalP"/>
    </source>
</evidence>
<keyword evidence="16" id="KW-1185">Reference proteome</keyword>
<dbReference type="STRING" id="105231.A0A1Y1HJS6"/>
<comment type="similarity">
    <text evidence="2">Belongs to the peroxidase family. Ascorbate peroxidase subfamily.</text>
</comment>
<dbReference type="AlphaFoldDB" id="A0A1Y1HJS6"/>
<dbReference type="Proteomes" id="UP000054558">
    <property type="component" value="Unassembled WGS sequence"/>
</dbReference>
<dbReference type="GO" id="GO:0006979">
    <property type="term" value="P:response to oxidative stress"/>
    <property type="evidence" value="ECO:0007669"/>
    <property type="project" value="InterPro"/>
</dbReference>
<dbReference type="Pfam" id="PF00141">
    <property type="entry name" value="peroxidase"/>
    <property type="match status" value="1"/>
</dbReference>
<evidence type="ECO:0000256" key="4">
    <source>
        <dbReference type="ARBA" id="ARBA00022617"/>
    </source>
</evidence>
<feature type="binding site" evidence="10">
    <location>
        <position position="93"/>
    </location>
    <ligand>
        <name>Ca(2+)</name>
        <dbReference type="ChEBI" id="CHEBI:29108"/>
        <label>1</label>
    </ligand>
</feature>
<dbReference type="Gene3D" id="1.10.420.10">
    <property type="entry name" value="Peroxidase, domain 2"/>
    <property type="match status" value="1"/>
</dbReference>
<keyword evidence="3" id="KW-0575">Peroxidase</keyword>
<comment type="cofactor">
    <cofactor evidence="10">
        <name>Ca(2+)</name>
        <dbReference type="ChEBI" id="CHEBI:29108"/>
    </cofactor>
    <text evidence="10">Binds 2 calcium ions per subunit.</text>
</comment>
<protein>
    <recommendedName>
        <fullName evidence="14">Plant heme peroxidase family profile domain-containing protein</fullName>
    </recommendedName>
</protein>
<dbReference type="GO" id="GO:0140825">
    <property type="term" value="F:lactoperoxidase activity"/>
    <property type="evidence" value="ECO:0007669"/>
    <property type="project" value="UniProtKB-EC"/>
</dbReference>
<keyword evidence="3" id="KW-0560">Oxidoreductase</keyword>
<feature type="binding site" evidence="10">
    <location>
        <position position="97"/>
    </location>
    <ligand>
        <name>Ca(2+)</name>
        <dbReference type="ChEBI" id="CHEBI:29108"/>
        <label>1</label>
    </ligand>
</feature>
<feature type="signal peptide" evidence="13">
    <location>
        <begin position="1"/>
        <end position="26"/>
    </location>
</feature>
<feature type="chain" id="PRO_5012620914" description="Plant heme peroxidase family profile domain-containing protein" evidence="13">
    <location>
        <begin position="27"/>
        <end position="595"/>
    </location>
</feature>
<feature type="binding site" evidence="10">
    <location>
        <position position="103"/>
    </location>
    <ligand>
        <name>Ca(2+)</name>
        <dbReference type="ChEBI" id="CHEBI:29108"/>
        <label>1</label>
    </ligand>
</feature>
<accession>A0A1Y1HJS6</accession>
<evidence type="ECO:0000313" key="15">
    <source>
        <dbReference type="EMBL" id="GAQ77812.1"/>
    </source>
</evidence>
<evidence type="ECO:0000256" key="3">
    <source>
        <dbReference type="ARBA" id="ARBA00022559"/>
    </source>
</evidence>
<comment type="cofactor">
    <cofactor evidence="10">
        <name>heme b</name>
        <dbReference type="ChEBI" id="CHEBI:60344"/>
    </cofactor>
    <text evidence="10">Binds 1 heme b (iron(II)-protoporphyrin IX) group per subunit.</text>
</comment>
<keyword evidence="5 10" id="KW-0479">Metal-binding</keyword>
<feature type="binding site" description="axial binding residue" evidence="10">
    <location>
        <position position="206"/>
    </location>
    <ligand>
        <name>heme b</name>
        <dbReference type="ChEBI" id="CHEBI:60344"/>
    </ligand>
    <ligandPart>
        <name>Fe</name>
        <dbReference type="ChEBI" id="CHEBI:18248"/>
    </ligandPart>
</feature>
<dbReference type="EMBL" id="DF236953">
    <property type="protein sequence ID" value="GAQ77812.1"/>
    <property type="molecule type" value="Genomic_DNA"/>
</dbReference>
<comment type="catalytic activity">
    <reaction evidence="1">
        <text>2 a phenolic donor + H2O2 = 2 a phenolic radical donor + 2 H2O</text>
        <dbReference type="Rhea" id="RHEA:56136"/>
        <dbReference type="ChEBI" id="CHEBI:15377"/>
        <dbReference type="ChEBI" id="CHEBI:16240"/>
        <dbReference type="ChEBI" id="CHEBI:139520"/>
        <dbReference type="ChEBI" id="CHEBI:139521"/>
        <dbReference type="EC" id="1.11.1.7"/>
    </reaction>
</comment>
<keyword evidence="7 12" id="KW-1015">Disulfide bond</keyword>
<feature type="binding site" evidence="10">
    <location>
        <position position="255"/>
    </location>
    <ligand>
        <name>Ca(2+)</name>
        <dbReference type="ChEBI" id="CHEBI:29108"/>
        <label>2</label>
    </ligand>
</feature>
<evidence type="ECO:0000256" key="7">
    <source>
        <dbReference type="ARBA" id="ARBA00023157"/>
    </source>
</evidence>
<evidence type="ECO:0000256" key="12">
    <source>
        <dbReference type="PIRSR" id="PIRSR600823-5"/>
    </source>
</evidence>
<gene>
    <name evidence="15" type="ORF">KFL_000040130</name>
</gene>
<dbReference type="Gene3D" id="1.10.520.10">
    <property type="match status" value="1"/>
</dbReference>
<evidence type="ECO:0000256" key="5">
    <source>
        <dbReference type="ARBA" id="ARBA00022723"/>
    </source>
</evidence>
<dbReference type="GO" id="GO:0046872">
    <property type="term" value="F:metal ion binding"/>
    <property type="evidence" value="ECO:0007669"/>
    <property type="project" value="UniProtKB-KW"/>
</dbReference>
<evidence type="ECO:0000256" key="2">
    <source>
        <dbReference type="ARBA" id="ARBA00006873"/>
    </source>
</evidence>
<evidence type="ECO:0000256" key="9">
    <source>
        <dbReference type="PIRSR" id="PIRSR600823-2"/>
    </source>
</evidence>